<accession>A0A9P8YHQ6</accession>
<reference evidence="1" key="1">
    <citation type="journal article" date="2021" name="Nat. Commun.">
        <title>Genetic determinants of endophytism in the Arabidopsis root mycobiome.</title>
        <authorList>
            <person name="Mesny F."/>
            <person name="Miyauchi S."/>
            <person name="Thiergart T."/>
            <person name="Pickel B."/>
            <person name="Atanasova L."/>
            <person name="Karlsson M."/>
            <person name="Huettel B."/>
            <person name="Barry K.W."/>
            <person name="Haridas S."/>
            <person name="Chen C."/>
            <person name="Bauer D."/>
            <person name="Andreopoulos W."/>
            <person name="Pangilinan J."/>
            <person name="LaButti K."/>
            <person name="Riley R."/>
            <person name="Lipzen A."/>
            <person name="Clum A."/>
            <person name="Drula E."/>
            <person name="Henrissat B."/>
            <person name="Kohler A."/>
            <person name="Grigoriev I.V."/>
            <person name="Martin F.M."/>
            <person name="Hacquard S."/>
        </authorList>
    </citation>
    <scope>NUCLEOTIDE SEQUENCE</scope>
    <source>
        <strain evidence="1">MPI-CAGE-CH-0230</strain>
    </source>
</reference>
<name>A0A9P8YHQ6_9PEZI</name>
<sequence>MPNTISSTTRPLVPPNSWYTGTVIGDRRMTSCRATWSTWTPRPHVNSDLGAFKGLMLPTIEVIIDNFVLPDSETCVFGAVLFSATPRPSSGGVYLQPRLCSRPVAVSEAEPRHVERSSTRKTMTILIDGLTPTDGVEGGVVLGIWKVASEASATPVGWYVPMPIGVIDMKTIHIPNPFIIDHPLPPGTNAAARSRRLGYHDGRGSVDLESEWICGARLRCGQLYEE</sequence>
<proteinExistence type="predicted"/>
<organism evidence="1 2">
    <name type="scientific">Microdochium trichocladiopsis</name>
    <dbReference type="NCBI Taxonomy" id="1682393"/>
    <lineage>
        <taxon>Eukaryota</taxon>
        <taxon>Fungi</taxon>
        <taxon>Dikarya</taxon>
        <taxon>Ascomycota</taxon>
        <taxon>Pezizomycotina</taxon>
        <taxon>Sordariomycetes</taxon>
        <taxon>Xylariomycetidae</taxon>
        <taxon>Xylariales</taxon>
        <taxon>Microdochiaceae</taxon>
        <taxon>Microdochium</taxon>
    </lineage>
</organism>
<protein>
    <submittedName>
        <fullName evidence="1">Uncharacterized protein</fullName>
    </submittedName>
</protein>
<comment type="caution">
    <text evidence="1">The sequence shown here is derived from an EMBL/GenBank/DDBJ whole genome shotgun (WGS) entry which is preliminary data.</text>
</comment>
<evidence type="ECO:0000313" key="1">
    <source>
        <dbReference type="EMBL" id="KAH7038370.1"/>
    </source>
</evidence>
<dbReference type="EMBL" id="JAGTJQ010000002">
    <property type="protein sequence ID" value="KAH7038370.1"/>
    <property type="molecule type" value="Genomic_DNA"/>
</dbReference>
<dbReference type="RefSeq" id="XP_046017491.1">
    <property type="nucleotide sequence ID" value="XM_046158216.1"/>
</dbReference>
<dbReference type="Proteomes" id="UP000756346">
    <property type="component" value="Unassembled WGS sequence"/>
</dbReference>
<evidence type="ECO:0000313" key="2">
    <source>
        <dbReference type="Proteomes" id="UP000756346"/>
    </source>
</evidence>
<keyword evidence="2" id="KW-1185">Reference proteome</keyword>
<gene>
    <name evidence="1" type="ORF">B0I36DRAFT_359946</name>
</gene>
<dbReference type="GeneID" id="70187762"/>
<dbReference type="AlphaFoldDB" id="A0A9P8YHQ6"/>